<keyword evidence="1" id="KW-0472">Membrane</keyword>
<protein>
    <submittedName>
        <fullName evidence="2">Uncharacterized protein</fullName>
    </submittedName>
</protein>
<dbReference type="eggNOG" id="COG4795">
    <property type="taxonomic scope" value="Bacteria"/>
</dbReference>
<dbReference type="Pfam" id="PF07963">
    <property type="entry name" value="N_methyl"/>
    <property type="match status" value="1"/>
</dbReference>
<dbReference type="EMBL" id="CR555306">
    <property type="protein sequence ID" value="CAI09026.1"/>
    <property type="molecule type" value="Genomic_DNA"/>
</dbReference>
<accession>Q5P0Y8</accession>
<keyword evidence="1" id="KW-0812">Transmembrane</keyword>
<organism evidence="2 3">
    <name type="scientific">Aromatoleum aromaticum (strain DSM 19018 / LMG 30748 / EbN1)</name>
    <name type="common">Azoarcus sp. (strain EbN1)</name>
    <dbReference type="NCBI Taxonomy" id="76114"/>
    <lineage>
        <taxon>Bacteria</taxon>
        <taxon>Pseudomonadati</taxon>
        <taxon>Pseudomonadota</taxon>
        <taxon>Betaproteobacteria</taxon>
        <taxon>Rhodocyclales</taxon>
        <taxon>Rhodocyclaceae</taxon>
        <taxon>Aromatoleum</taxon>
    </lineage>
</organism>
<proteinExistence type="predicted"/>
<dbReference type="HOGENOM" id="CLU_097500_0_0_4"/>
<dbReference type="InterPro" id="IPR012902">
    <property type="entry name" value="N_methyl_site"/>
</dbReference>
<keyword evidence="1" id="KW-1133">Transmembrane helix</keyword>
<reference evidence="2 3" key="1">
    <citation type="journal article" date="2005" name="Arch. Microbiol.">
        <title>The genome sequence of an anaerobic aromatic-degrading denitrifying bacterium, strain EbN1.</title>
        <authorList>
            <person name="Rabus R."/>
            <person name="Kube M."/>
            <person name="Heider J."/>
            <person name="Beck A."/>
            <person name="Heitmann K."/>
            <person name="Widdel F."/>
            <person name="Reinhardt R."/>
        </authorList>
    </citation>
    <scope>NUCLEOTIDE SEQUENCE [LARGE SCALE GENOMIC DNA]</scope>
    <source>
        <strain evidence="2 3">EbN1</strain>
    </source>
</reference>
<name>Q5P0Y8_AROAE</name>
<dbReference type="Proteomes" id="UP000006552">
    <property type="component" value="Chromosome"/>
</dbReference>
<dbReference type="STRING" id="76114.ebA5111"/>
<dbReference type="KEGG" id="eba:ebA5111"/>
<dbReference type="RefSeq" id="WP_011238707.1">
    <property type="nucleotide sequence ID" value="NC_006513.1"/>
</dbReference>
<dbReference type="AlphaFoldDB" id="Q5P0Y8"/>
<evidence type="ECO:0000256" key="1">
    <source>
        <dbReference type="SAM" id="Phobius"/>
    </source>
</evidence>
<feature type="transmembrane region" description="Helical" evidence="1">
    <location>
        <begin position="12"/>
        <end position="36"/>
    </location>
</feature>
<gene>
    <name evidence="2" type="ORF">ebA5111</name>
</gene>
<keyword evidence="3" id="KW-1185">Reference proteome</keyword>
<evidence type="ECO:0000313" key="2">
    <source>
        <dbReference type="EMBL" id="CAI09026.1"/>
    </source>
</evidence>
<sequence length="239" mass="26711">MLNQQRFTQNGLSLVELMVGITVGLVVMTGVTTFFVDYLQNNRQLLQMARLDQELRTAMDIAVRDMKRMGYKRDIHLDILNLTQDSASRAAILPIFVNSDANISGSQINFWYDENSDNTLDTTATTEQHGYRINANALQRLTNNTWQDITDPRVTQVTQFSLTRTYRCIDIDGPAGPATCAGTPPTPTASDDGAYFVTEIAVTLGGRLTNNNVITRRLNERIRVRGDIYKDGSAGTFTY</sequence>
<dbReference type="OrthoDB" id="8685962at2"/>
<evidence type="ECO:0000313" key="3">
    <source>
        <dbReference type="Proteomes" id="UP000006552"/>
    </source>
</evidence>